<evidence type="ECO:0000313" key="9">
    <source>
        <dbReference type="Proteomes" id="UP000515154"/>
    </source>
</evidence>
<keyword evidence="9" id="KW-1185">Reference proteome</keyword>
<dbReference type="PANTHER" id="PTHR46138:SF1">
    <property type="entry name" value="PROTEIN DR1"/>
    <property type="match status" value="1"/>
</dbReference>
<evidence type="ECO:0000313" key="10">
    <source>
        <dbReference type="RefSeq" id="XP_029654459.1"/>
    </source>
</evidence>
<reference evidence="10" key="1">
    <citation type="submission" date="2025-08" db="UniProtKB">
        <authorList>
            <consortium name="RefSeq"/>
        </authorList>
    </citation>
    <scope>IDENTIFICATION</scope>
</reference>
<evidence type="ECO:0000256" key="3">
    <source>
        <dbReference type="ARBA" id="ARBA00018742"/>
    </source>
</evidence>
<dbReference type="PANTHER" id="PTHR46138">
    <property type="entry name" value="PROTEIN DR1"/>
    <property type="match status" value="1"/>
</dbReference>
<dbReference type="KEGG" id="osn:115227892"/>
<dbReference type="RefSeq" id="XP_029654459.1">
    <property type="nucleotide sequence ID" value="XM_029798599.1"/>
</dbReference>
<evidence type="ECO:0000256" key="1">
    <source>
        <dbReference type="ARBA" id="ARBA00004123"/>
    </source>
</evidence>
<evidence type="ECO:0000259" key="8">
    <source>
        <dbReference type="Pfam" id="PF00808"/>
    </source>
</evidence>
<proteinExistence type="inferred from homology"/>
<dbReference type="InterPro" id="IPR042225">
    <property type="entry name" value="Ncb2"/>
</dbReference>
<dbReference type="Proteomes" id="UP000515154">
    <property type="component" value="Unplaced"/>
</dbReference>
<gene>
    <name evidence="10" type="primary">LOC115227892</name>
</gene>
<dbReference type="InterPro" id="IPR003958">
    <property type="entry name" value="CBFA_NFYB_domain"/>
</dbReference>
<dbReference type="GO" id="GO:0051123">
    <property type="term" value="P:RNA polymerase II preinitiation complex assembly"/>
    <property type="evidence" value="ECO:0007669"/>
    <property type="project" value="TreeGrafter"/>
</dbReference>
<evidence type="ECO:0000256" key="4">
    <source>
        <dbReference type="ARBA" id="ARBA00023242"/>
    </source>
</evidence>
<feature type="region of interest" description="Disordered" evidence="7">
    <location>
        <begin position="130"/>
        <end position="159"/>
    </location>
</feature>
<dbReference type="GO" id="GO:0017025">
    <property type="term" value="F:TBP-class protein binding"/>
    <property type="evidence" value="ECO:0007669"/>
    <property type="project" value="TreeGrafter"/>
</dbReference>
<evidence type="ECO:0000256" key="6">
    <source>
        <dbReference type="ARBA" id="ARBA00032651"/>
    </source>
</evidence>
<feature type="compositionally biased region" description="Basic and acidic residues" evidence="7">
    <location>
        <begin position="144"/>
        <end position="159"/>
    </location>
</feature>
<evidence type="ECO:0000256" key="5">
    <source>
        <dbReference type="ARBA" id="ARBA00030451"/>
    </source>
</evidence>
<dbReference type="AlphaFoldDB" id="A0A6P7TQG8"/>
<dbReference type="SUPFAM" id="SSF47113">
    <property type="entry name" value="Histone-fold"/>
    <property type="match status" value="1"/>
</dbReference>
<comment type="subcellular location">
    <subcellularLocation>
        <location evidence="1">Nucleus</location>
    </subcellularLocation>
</comment>
<dbReference type="InterPro" id="IPR009072">
    <property type="entry name" value="Histone-fold"/>
</dbReference>
<evidence type="ECO:0000256" key="2">
    <source>
        <dbReference type="ARBA" id="ARBA00009245"/>
    </source>
</evidence>
<dbReference type="Pfam" id="PF00808">
    <property type="entry name" value="CBFD_NFYB_HMF"/>
    <property type="match status" value="1"/>
</dbReference>
<dbReference type="Gene3D" id="1.10.20.10">
    <property type="entry name" value="Histone, subunit A"/>
    <property type="match status" value="1"/>
</dbReference>
<keyword evidence="4" id="KW-0539">Nucleus</keyword>
<dbReference type="GO" id="GO:0000122">
    <property type="term" value="P:negative regulation of transcription by RNA polymerase II"/>
    <property type="evidence" value="ECO:0007669"/>
    <property type="project" value="InterPro"/>
</dbReference>
<dbReference type="GO" id="GO:0016251">
    <property type="term" value="F:RNA polymerase II general transcription initiation factor activity"/>
    <property type="evidence" value="ECO:0007669"/>
    <property type="project" value="TreeGrafter"/>
</dbReference>
<evidence type="ECO:0000256" key="7">
    <source>
        <dbReference type="SAM" id="MobiDB-lite"/>
    </source>
</evidence>
<dbReference type="CDD" id="cd22905">
    <property type="entry name" value="HFD_Dr1"/>
    <property type="match status" value="1"/>
</dbReference>
<comment type="similarity">
    <text evidence="2">Belongs to the NC2 beta/DR1 family.</text>
</comment>
<sequence>MKSDIEFKSDHDDVSISQLAVNKAIKDIMPDLKLSTQCKSFIRDCCTTFVHSVAAEAAKICDKAKRKTINEEILLEAVKNIGFPEFSADARVHCNANDIFESKKLRKKGLLENSELTIDELLKLQTELFDQEEEMREDPPQCFVDRKGEDERIIDSDYD</sequence>
<accession>A0A6P7TQG8</accession>
<organism evidence="9 10">
    <name type="scientific">Octopus sinensis</name>
    <name type="common">East Asian common octopus</name>
    <dbReference type="NCBI Taxonomy" id="2607531"/>
    <lineage>
        <taxon>Eukaryota</taxon>
        <taxon>Metazoa</taxon>
        <taxon>Spiralia</taxon>
        <taxon>Lophotrochozoa</taxon>
        <taxon>Mollusca</taxon>
        <taxon>Cephalopoda</taxon>
        <taxon>Coleoidea</taxon>
        <taxon>Octopodiformes</taxon>
        <taxon>Octopoda</taxon>
        <taxon>Incirrata</taxon>
        <taxon>Octopodidae</taxon>
        <taxon>Octopus</taxon>
    </lineage>
</organism>
<protein>
    <recommendedName>
        <fullName evidence="3">Protein Dr1</fullName>
    </recommendedName>
    <alternativeName>
        <fullName evidence="6">Down-regulator of transcription 1</fullName>
    </alternativeName>
    <alternativeName>
        <fullName evidence="5">Negative cofactor 2-beta</fullName>
    </alternativeName>
</protein>
<dbReference type="GO" id="GO:0017054">
    <property type="term" value="C:negative cofactor 2 complex"/>
    <property type="evidence" value="ECO:0007669"/>
    <property type="project" value="InterPro"/>
</dbReference>
<name>A0A6P7TQG8_9MOLL</name>
<feature type="domain" description="Transcription factor CBF/NF-Y/archaeal histone" evidence="8">
    <location>
        <begin position="20"/>
        <end position="78"/>
    </location>
</feature>
<dbReference type="GO" id="GO:0046982">
    <property type="term" value="F:protein heterodimerization activity"/>
    <property type="evidence" value="ECO:0007669"/>
    <property type="project" value="InterPro"/>
</dbReference>